<accession>S8FRG7</accession>
<feature type="chain" id="PRO_5004564085" evidence="1">
    <location>
        <begin position="20"/>
        <end position="167"/>
    </location>
</feature>
<dbReference type="InParanoid" id="S8FRG7"/>
<dbReference type="OrthoDB" id="3208773at2759"/>
<sequence length="167" mass="17240">MVAQGFFIAFCALAAAALAKPNKTPNHSTLQKRVAGQSVAFACYGGGGDCDCPIDLMGDDNGVLINVYPGFQCAYASGACTWDDQSGALQNTGQLNCPTVAACSTSSGCQCPVDLNNDTGVLINQFTGYQCAYVLGSCTWDHTGDLQNTEQDNCPTSAPCAQLAGDS</sequence>
<evidence type="ECO:0000313" key="2">
    <source>
        <dbReference type="EMBL" id="EPT00855.1"/>
    </source>
</evidence>
<organism evidence="2 3">
    <name type="scientific">Fomitopsis schrenkii</name>
    <name type="common">Brown rot fungus</name>
    <dbReference type="NCBI Taxonomy" id="2126942"/>
    <lineage>
        <taxon>Eukaryota</taxon>
        <taxon>Fungi</taxon>
        <taxon>Dikarya</taxon>
        <taxon>Basidiomycota</taxon>
        <taxon>Agaricomycotina</taxon>
        <taxon>Agaricomycetes</taxon>
        <taxon>Polyporales</taxon>
        <taxon>Fomitopsis</taxon>
    </lineage>
</organism>
<dbReference type="HOGENOM" id="CLU_1602752_0_0_1"/>
<feature type="signal peptide" evidence="1">
    <location>
        <begin position="1"/>
        <end position="19"/>
    </location>
</feature>
<dbReference type="AlphaFoldDB" id="S8FRG7"/>
<evidence type="ECO:0000313" key="3">
    <source>
        <dbReference type="Proteomes" id="UP000015241"/>
    </source>
</evidence>
<keyword evidence="1" id="KW-0732">Signal</keyword>
<dbReference type="Proteomes" id="UP000015241">
    <property type="component" value="Unassembled WGS sequence"/>
</dbReference>
<dbReference type="EMBL" id="KE504146">
    <property type="protein sequence ID" value="EPT00855.1"/>
    <property type="molecule type" value="Genomic_DNA"/>
</dbReference>
<protein>
    <submittedName>
        <fullName evidence="2">Uncharacterized protein</fullName>
    </submittedName>
</protein>
<name>S8FRG7_FOMSC</name>
<evidence type="ECO:0000256" key="1">
    <source>
        <dbReference type="SAM" id="SignalP"/>
    </source>
</evidence>
<proteinExistence type="predicted"/>
<gene>
    <name evidence="2" type="ORF">FOMPIDRAFT_85963</name>
</gene>
<keyword evidence="3" id="KW-1185">Reference proteome</keyword>
<dbReference type="eggNOG" id="ENOG502TGJ1">
    <property type="taxonomic scope" value="Eukaryota"/>
</dbReference>
<reference evidence="2 3" key="1">
    <citation type="journal article" date="2012" name="Science">
        <title>The Paleozoic origin of enzymatic lignin decomposition reconstructed from 31 fungal genomes.</title>
        <authorList>
            <person name="Floudas D."/>
            <person name="Binder M."/>
            <person name="Riley R."/>
            <person name="Barry K."/>
            <person name="Blanchette R.A."/>
            <person name="Henrissat B."/>
            <person name="Martinez A.T."/>
            <person name="Otillar R."/>
            <person name="Spatafora J.W."/>
            <person name="Yadav J.S."/>
            <person name="Aerts A."/>
            <person name="Benoit I."/>
            <person name="Boyd A."/>
            <person name="Carlson A."/>
            <person name="Copeland A."/>
            <person name="Coutinho P.M."/>
            <person name="de Vries R.P."/>
            <person name="Ferreira P."/>
            <person name="Findley K."/>
            <person name="Foster B."/>
            <person name="Gaskell J."/>
            <person name="Glotzer D."/>
            <person name="Gorecki P."/>
            <person name="Heitman J."/>
            <person name="Hesse C."/>
            <person name="Hori C."/>
            <person name="Igarashi K."/>
            <person name="Jurgens J.A."/>
            <person name="Kallen N."/>
            <person name="Kersten P."/>
            <person name="Kohler A."/>
            <person name="Kuees U."/>
            <person name="Kumar T.K.A."/>
            <person name="Kuo A."/>
            <person name="LaButti K."/>
            <person name="Larrondo L.F."/>
            <person name="Lindquist E."/>
            <person name="Ling A."/>
            <person name="Lombard V."/>
            <person name="Lucas S."/>
            <person name="Lundell T."/>
            <person name="Martin R."/>
            <person name="McLaughlin D.J."/>
            <person name="Morgenstern I."/>
            <person name="Morin E."/>
            <person name="Murat C."/>
            <person name="Nagy L.G."/>
            <person name="Nolan M."/>
            <person name="Ohm R.A."/>
            <person name="Patyshakuliyeva A."/>
            <person name="Rokas A."/>
            <person name="Ruiz-Duenas F.J."/>
            <person name="Sabat G."/>
            <person name="Salamov A."/>
            <person name="Samejima M."/>
            <person name="Schmutz J."/>
            <person name="Slot J.C."/>
            <person name="St John F."/>
            <person name="Stenlid J."/>
            <person name="Sun H."/>
            <person name="Sun S."/>
            <person name="Syed K."/>
            <person name="Tsang A."/>
            <person name="Wiebenga A."/>
            <person name="Young D."/>
            <person name="Pisabarro A."/>
            <person name="Eastwood D.C."/>
            <person name="Martin F."/>
            <person name="Cullen D."/>
            <person name="Grigoriev I.V."/>
            <person name="Hibbett D.S."/>
        </authorList>
    </citation>
    <scope>NUCLEOTIDE SEQUENCE</scope>
    <source>
        <strain evidence="3">FP-58527</strain>
    </source>
</reference>